<dbReference type="Proteomes" id="UP000754710">
    <property type="component" value="Unassembled WGS sequence"/>
</dbReference>
<name>A0ABS7RIJ7_9ACTN</name>
<dbReference type="CDD" id="cd07389">
    <property type="entry name" value="MPP_PhoD"/>
    <property type="match status" value="1"/>
</dbReference>
<reference evidence="4 5" key="1">
    <citation type="submission" date="2021-08" db="EMBL/GenBank/DDBJ databases">
        <title>Nocardioides bacterium WL0053 sp. nov., isolated from the sediment.</title>
        <authorList>
            <person name="Wang L."/>
            <person name="Zhang D."/>
            <person name="Zhang A."/>
        </authorList>
    </citation>
    <scope>NUCLEOTIDE SEQUENCE [LARGE SCALE GENOMIC DNA]</scope>
    <source>
        <strain evidence="4 5">WL0053</strain>
    </source>
</reference>
<dbReference type="Pfam" id="PF25077">
    <property type="entry name" value="DUF7800"/>
    <property type="match status" value="1"/>
</dbReference>
<evidence type="ECO:0000256" key="1">
    <source>
        <dbReference type="SAM" id="MobiDB-lite"/>
    </source>
</evidence>
<feature type="region of interest" description="Disordered" evidence="1">
    <location>
        <begin position="462"/>
        <end position="489"/>
    </location>
</feature>
<accession>A0ABS7RIJ7</accession>
<feature type="domain" description="PhoD-like phosphatase metallophosphatase" evidence="2">
    <location>
        <begin position="156"/>
        <end position="461"/>
    </location>
</feature>
<dbReference type="InterPro" id="IPR056702">
    <property type="entry name" value="DUF7800"/>
</dbReference>
<comment type="caution">
    <text evidence="4">The sequence shown here is derived from an EMBL/GenBank/DDBJ whole genome shotgun (WGS) entry which is preliminary data.</text>
</comment>
<feature type="domain" description="DUF7800" evidence="3">
    <location>
        <begin position="16"/>
        <end position="103"/>
    </location>
</feature>
<dbReference type="InterPro" id="IPR029052">
    <property type="entry name" value="Metallo-depent_PP-like"/>
</dbReference>
<proteinExistence type="predicted"/>
<dbReference type="Gene3D" id="3.60.21.70">
    <property type="entry name" value="PhoD-like phosphatase"/>
    <property type="match status" value="1"/>
</dbReference>
<dbReference type="EMBL" id="JAIEZQ010000002">
    <property type="protein sequence ID" value="MBY9074870.1"/>
    <property type="molecule type" value="Genomic_DNA"/>
</dbReference>
<dbReference type="PANTHER" id="PTHR37031">
    <property type="entry name" value="METALLOPHOSPHATASE BINDING DOMAIN PROTEIN"/>
    <property type="match status" value="1"/>
</dbReference>
<gene>
    <name evidence="4" type="ORF">K1X13_08575</name>
</gene>
<evidence type="ECO:0000259" key="3">
    <source>
        <dbReference type="Pfam" id="PF25077"/>
    </source>
</evidence>
<dbReference type="Pfam" id="PF09423">
    <property type="entry name" value="PhoD"/>
    <property type="match status" value="1"/>
</dbReference>
<dbReference type="InterPro" id="IPR018946">
    <property type="entry name" value="PhoD-like_MPP"/>
</dbReference>
<protein>
    <submittedName>
        <fullName evidence="4">Alkaline phosphatase family protein</fullName>
    </submittedName>
</protein>
<keyword evidence="5" id="KW-1185">Reference proteome</keyword>
<dbReference type="InterPro" id="IPR038607">
    <property type="entry name" value="PhoD-like_sf"/>
</dbReference>
<dbReference type="PANTHER" id="PTHR37031:SF2">
    <property type="entry name" value="PHOD-LIKE PHOSPHATASE METALLOPHOSPHATASE DOMAIN-CONTAINING PROTEIN"/>
    <property type="match status" value="1"/>
</dbReference>
<organism evidence="4 5">
    <name type="scientific">Nocardioides jiangsuensis</name>
    <dbReference type="NCBI Taxonomy" id="2866161"/>
    <lineage>
        <taxon>Bacteria</taxon>
        <taxon>Bacillati</taxon>
        <taxon>Actinomycetota</taxon>
        <taxon>Actinomycetes</taxon>
        <taxon>Propionibacteriales</taxon>
        <taxon>Nocardioidaceae</taxon>
        <taxon>Nocardioides</taxon>
    </lineage>
</organism>
<dbReference type="SUPFAM" id="SSF56300">
    <property type="entry name" value="Metallo-dependent phosphatases"/>
    <property type="match status" value="1"/>
</dbReference>
<evidence type="ECO:0000313" key="5">
    <source>
        <dbReference type="Proteomes" id="UP000754710"/>
    </source>
</evidence>
<sequence length="624" mass="70040">MRRPARGRTTVPVTQPPLVLGPLLRYVDATSAAVWVETRDAARVVVRAAGRSWEARTFAAHGHHYALVEVVGLQPGSIEAYTVEVDGTPVWPDAGSDNPASVIATMRPGKPLRMAFGSCRTSVSHDAKGNKTHGVDAMRSYALRMARGESGPDHERWPDLVLFLGDQVYADETTAEMKEFIESRRDTGEPPWEELKDYEEYAHLYRLAWTDPANRWLLSTLPSLMIFDDHDIRDDWNTSRSWREKMEATSWWHERIVSGLGSYWVYQHLGNLSPAERAQDELWQRIAAWDGTDELDITETLDKFAERVDQEPETYRWSYARDFDDVRLVVVDSRAARVLTPGHRSILDDTEMAWLDEQMQGGFRHLLVGTSLPFLLSPGLHHLEAWNEALVNGAWGRFGSWVGEHIRQVVDLEHWAAFQRGFAEVAEMALSVAYGERGPAPETVTFLSGDVHHSYVSEVHKVGGRRRGRAEGDGGDGGGAVGGVEPARRRTGRRSRIVQAVCSPIRNPLPRYMRFATAILSYGLAGPMGTVAARSAHVPDPPFRWRSVQGPWFDNNLAVLEETPKGLAMAWYTGVVTGGDHLNPELDEVASVLIRPGRPRRLSRASRVKGRLRRFRAARSLRPR</sequence>
<evidence type="ECO:0000313" key="4">
    <source>
        <dbReference type="EMBL" id="MBY9074870.1"/>
    </source>
</evidence>
<evidence type="ECO:0000259" key="2">
    <source>
        <dbReference type="Pfam" id="PF09423"/>
    </source>
</evidence>